<dbReference type="PANTHER" id="PTHR45784:SF3">
    <property type="entry name" value="C-TYPE LECTIN DOMAIN FAMILY 4 MEMBER K-LIKE-RELATED"/>
    <property type="match status" value="1"/>
</dbReference>
<dbReference type="PANTHER" id="PTHR45784">
    <property type="entry name" value="C-TYPE LECTIN DOMAIN FAMILY 20 MEMBER A-RELATED"/>
    <property type="match status" value="1"/>
</dbReference>
<dbReference type="InterPro" id="IPR016187">
    <property type="entry name" value="CTDL_fold"/>
</dbReference>
<feature type="domain" description="C-type lectin" evidence="2">
    <location>
        <begin position="146"/>
        <end position="254"/>
    </location>
</feature>
<dbReference type="PROSITE" id="PS50041">
    <property type="entry name" value="C_TYPE_LECTIN_2"/>
    <property type="match status" value="2"/>
</dbReference>
<evidence type="ECO:0000259" key="2">
    <source>
        <dbReference type="PROSITE" id="PS50041"/>
    </source>
</evidence>
<evidence type="ECO:0000313" key="4">
    <source>
        <dbReference type="Proteomes" id="UP001364617"/>
    </source>
</evidence>
<dbReference type="EMBL" id="JAYKXH010000001">
    <property type="protein sequence ID" value="KAK7177242.1"/>
    <property type="molecule type" value="Genomic_DNA"/>
</dbReference>
<dbReference type="Proteomes" id="UP001364617">
    <property type="component" value="Unassembled WGS sequence"/>
</dbReference>
<dbReference type="SMART" id="SM00034">
    <property type="entry name" value="CLECT"/>
    <property type="match status" value="2"/>
</dbReference>
<dbReference type="SUPFAM" id="SSF56436">
    <property type="entry name" value="C-type lectin-like"/>
    <property type="match status" value="2"/>
</dbReference>
<sequence length="332" mass="38035">MMLRRILVLLVLLGLLSKAWSDPYRFVLIEEMKTWLEAQSFCRENHLDLATVQSDGDRQKLKKAADAVDFDSFAWIGFYNGVLTWRWSYQNEVISYKKWESGEPDTSRTQEACAFLSANEKWGDITCTAEKHFFCQTDKNKIADKFVYVQTSMTWRDAQLYCRTNYIDLATIAEEAENNALAEIITEQQGLYAWIGLSKNLWLWSDQTNVSWSSVRWEAGQPDNMDGQEECVCAGTEGQMADVTCSTPRFFYCNTPEIREVQRVRVAVKSAGYLNESAVVAAIETKLKQMLAEQKMDAGATVTWRVLPDGKIFQMQENNTQQTTTACEERDP</sequence>
<feature type="signal peptide" evidence="1">
    <location>
        <begin position="1"/>
        <end position="21"/>
    </location>
</feature>
<gene>
    <name evidence="3" type="ORF">R3I93_001282</name>
</gene>
<evidence type="ECO:0000256" key="1">
    <source>
        <dbReference type="SAM" id="SignalP"/>
    </source>
</evidence>
<comment type="caution">
    <text evidence="3">The sequence shown here is derived from an EMBL/GenBank/DDBJ whole genome shotgun (WGS) entry which is preliminary data.</text>
</comment>
<keyword evidence="4" id="KW-1185">Reference proteome</keyword>
<keyword evidence="1" id="KW-0732">Signal</keyword>
<reference evidence="3 4" key="1">
    <citation type="submission" date="2024-02" db="EMBL/GenBank/DDBJ databases">
        <title>Chromosome-level genome assembly of the Eurasian Minnow (Phoxinus phoxinus).</title>
        <authorList>
            <person name="Oriowo T.O."/>
            <person name="Martin S."/>
            <person name="Stange M."/>
            <person name="Chrysostomakis Y."/>
            <person name="Brown T."/>
            <person name="Winkler S."/>
            <person name="Kukowka S."/>
            <person name="Myers E.W."/>
            <person name="Bohne A."/>
        </authorList>
    </citation>
    <scope>NUCLEOTIDE SEQUENCE [LARGE SCALE GENOMIC DNA]</scope>
    <source>
        <strain evidence="3">ZFMK-TIS-60720</strain>
        <tissue evidence="3">Whole Organism</tissue>
    </source>
</reference>
<accession>A0AAN9DQQ8</accession>
<dbReference type="AlphaFoldDB" id="A0AAN9DQQ8"/>
<dbReference type="Gene3D" id="3.10.100.10">
    <property type="entry name" value="Mannose-Binding Protein A, subunit A"/>
    <property type="match status" value="2"/>
</dbReference>
<name>A0AAN9DQQ8_9TELE</name>
<dbReference type="InterPro" id="IPR001304">
    <property type="entry name" value="C-type_lectin-like"/>
</dbReference>
<proteinExistence type="predicted"/>
<dbReference type="Pfam" id="PF00059">
    <property type="entry name" value="Lectin_C"/>
    <property type="match status" value="2"/>
</dbReference>
<protein>
    <recommendedName>
        <fullName evidence="2">C-type lectin domain-containing protein</fullName>
    </recommendedName>
</protein>
<feature type="domain" description="C-type lectin" evidence="2">
    <location>
        <begin position="24"/>
        <end position="136"/>
    </location>
</feature>
<organism evidence="3 4">
    <name type="scientific">Phoxinus phoxinus</name>
    <name type="common">Eurasian minnow</name>
    <dbReference type="NCBI Taxonomy" id="58324"/>
    <lineage>
        <taxon>Eukaryota</taxon>
        <taxon>Metazoa</taxon>
        <taxon>Chordata</taxon>
        <taxon>Craniata</taxon>
        <taxon>Vertebrata</taxon>
        <taxon>Euteleostomi</taxon>
        <taxon>Actinopterygii</taxon>
        <taxon>Neopterygii</taxon>
        <taxon>Teleostei</taxon>
        <taxon>Ostariophysi</taxon>
        <taxon>Cypriniformes</taxon>
        <taxon>Leuciscidae</taxon>
        <taxon>Phoxininae</taxon>
        <taxon>Phoxinus</taxon>
    </lineage>
</organism>
<feature type="chain" id="PRO_5043026608" description="C-type lectin domain-containing protein" evidence="1">
    <location>
        <begin position="22"/>
        <end position="332"/>
    </location>
</feature>
<dbReference type="InterPro" id="IPR016186">
    <property type="entry name" value="C-type_lectin-like/link_sf"/>
</dbReference>
<evidence type="ECO:0000313" key="3">
    <source>
        <dbReference type="EMBL" id="KAK7177242.1"/>
    </source>
</evidence>